<evidence type="ECO:0000259" key="1">
    <source>
        <dbReference type="PROSITE" id="PS51112"/>
    </source>
</evidence>
<gene>
    <name evidence="2" type="ordered locus">Daro_1970</name>
</gene>
<dbReference type="PANTHER" id="PTHR13016:SF0">
    <property type="entry name" value="AMME SYNDROME CANDIDATE GENE 1 PROTEIN"/>
    <property type="match status" value="1"/>
</dbReference>
<organism evidence="2">
    <name type="scientific">Dechloromonas aromatica (strain RCB)</name>
    <dbReference type="NCBI Taxonomy" id="159087"/>
    <lineage>
        <taxon>Bacteria</taxon>
        <taxon>Pseudomonadati</taxon>
        <taxon>Pseudomonadota</taxon>
        <taxon>Betaproteobacteria</taxon>
        <taxon>Rhodocyclales</taxon>
        <taxon>Azonexaceae</taxon>
        <taxon>Dechloromonas</taxon>
    </lineage>
</organism>
<sequence length="180" mass="20038">MTDLGTTLLTLARNSIASHFGLAGMPVADLTELHEPGAVFVTLTQHDNLRGCIGSLEAWRPLIKDVQENALAAAFRDPRFEPLSLDELPITRVEVSLLTPAEPMSFSSEADALTQLRPEIDGVIFTAGNRRSTFLPQVWEQLPDPAMFMAHLKQKAGLPADYWGPNVQLERYQVKKWKED</sequence>
<dbReference type="InterPro" id="IPR002733">
    <property type="entry name" value="AMMECR1_domain"/>
</dbReference>
<dbReference type="EMBL" id="CP000089">
    <property type="protein sequence ID" value="AAZ46716.1"/>
    <property type="molecule type" value="Genomic_DNA"/>
</dbReference>
<dbReference type="NCBIfam" id="TIGR00296">
    <property type="entry name" value="TIGR00296 family protein"/>
    <property type="match status" value="1"/>
</dbReference>
<reference evidence="2" key="1">
    <citation type="submission" date="2005-08" db="EMBL/GenBank/DDBJ databases">
        <title>Complete sequence of Dechloromonas aromatica RCB.</title>
        <authorList>
            <person name="Salinero K.K."/>
            <person name="Copeland A."/>
            <person name="Lucas S."/>
            <person name="Lapidus A."/>
            <person name="Barry K."/>
            <person name="Detter J.C."/>
            <person name="Glavina T."/>
            <person name="Hammon N."/>
            <person name="Israni S."/>
            <person name="Pitluck S."/>
            <person name="Di Bartolo G."/>
            <person name="Trong S."/>
            <person name="Schmutz J."/>
            <person name="Larimer F."/>
            <person name="Land M."/>
            <person name="Ivanova N."/>
            <person name="Richardson P."/>
        </authorList>
    </citation>
    <scope>NUCLEOTIDE SEQUENCE</scope>
    <source>
        <strain evidence="2">RCB</strain>
    </source>
</reference>
<evidence type="ECO:0000313" key="2">
    <source>
        <dbReference type="EMBL" id="AAZ46716.1"/>
    </source>
</evidence>
<dbReference type="Gene3D" id="3.30.700.20">
    <property type="entry name" value="Hypothetical protein ph0010, domain 1"/>
    <property type="match status" value="1"/>
</dbReference>
<dbReference type="PROSITE" id="PS51112">
    <property type="entry name" value="AMMECR1"/>
    <property type="match status" value="1"/>
</dbReference>
<proteinExistence type="predicted"/>
<protein>
    <submittedName>
        <fullName evidence="2">AMMECR1 protein</fullName>
    </submittedName>
</protein>
<dbReference type="HOGENOM" id="CLU_095686_0_0_4"/>
<dbReference type="InterPro" id="IPR036071">
    <property type="entry name" value="AMMECR1_dom_sf"/>
</dbReference>
<feature type="domain" description="AMMECR1" evidence="1">
    <location>
        <begin position="1"/>
        <end position="180"/>
    </location>
</feature>
<dbReference type="InterPro" id="IPR027623">
    <property type="entry name" value="AmmeMemoSam_A"/>
</dbReference>
<dbReference type="NCBIfam" id="TIGR04335">
    <property type="entry name" value="AmmeMemoSam_A"/>
    <property type="match status" value="1"/>
</dbReference>
<dbReference type="InterPro" id="IPR027485">
    <property type="entry name" value="AMMECR1_N"/>
</dbReference>
<dbReference type="AlphaFoldDB" id="Q47EL5"/>
<dbReference type="InterPro" id="IPR023473">
    <property type="entry name" value="AMMECR1"/>
</dbReference>
<name>Q47EL5_DECAR</name>
<dbReference type="SUPFAM" id="SSF143447">
    <property type="entry name" value="AMMECR1-like"/>
    <property type="match status" value="1"/>
</dbReference>
<dbReference type="eggNOG" id="COG2078">
    <property type="taxonomic scope" value="Bacteria"/>
</dbReference>
<dbReference type="Pfam" id="PF01871">
    <property type="entry name" value="AMMECR1"/>
    <property type="match status" value="1"/>
</dbReference>
<dbReference type="STRING" id="159087.Daro_1970"/>
<dbReference type="OrthoDB" id="9782820at2"/>
<dbReference type="PANTHER" id="PTHR13016">
    <property type="entry name" value="AMMECR1 HOMOLOG"/>
    <property type="match status" value="1"/>
</dbReference>
<dbReference type="KEGG" id="dar:Daro_1970"/>
<accession>Q47EL5</accession>
<dbReference type="Gene3D" id="3.30.1490.150">
    <property type="entry name" value="Hypothetical protein ph0010, domain 2"/>
    <property type="match status" value="1"/>
</dbReference>